<keyword evidence="6" id="KW-0915">Sodium</keyword>
<feature type="transmembrane region" description="Helical" evidence="10">
    <location>
        <begin position="146"/>
        <end position="169"/>
    </location>
</feature>
<feature type="transmembrane region" description="Helical" evidence="10">
    <location>
        <begin position="81"/>
        <end position="101"/>
    </location>
</feature>
<feature type="transmembrane region" description="Helical" evidence="10">
    <location>
        <begin position="206"/>
        <end position="234"/>
    </location>
</feature>
<comment type="subcellular location">
    <subcellularLocation>
        <location evidence="1">Cell membrane</location>
        <topology evidence="1">Multi-pass membrane protein</topology>
    </subcellularLocation>
</comment>
<protein>
    <submittedName>
        <fullName evidence="13">Sperm-specific sodium proton exchanger</fullName>
    </submittedName>
</protein>
<dbReference type="PANTHER" id="PTHR10110">
    <property type="entry name" value="SODIUM/HYDROGEN EXCHANGER"/>
    <property type="match status" value="1"/>
</dbReference>
<proteinExistence type="predicted"/>
<evidence type="ECO:0000256" key="8">
    <source>
        <dbReference type="ARBA" id="ARBA00023136"/>
    </source>
</evidence>
<keyword evidence="9" id="KW-0739">Sodium transport</keyword>
<gene>
    <name evidence="13" type="ORF">OBRU01_20620</name>
</gene>
<dbReference type="InterPro" id="IPR006153">
    <property type="entry name" value="Cation/H_exchanger_TM"/>
</dbReference>
<keyword evidence="4 10" id="KW-0812">Transmembrane</keyword>
<dbReference type="AlphaFoldDB" id="A0A0L7KQ60"/>
<accession>A0A0L7KQ60</accession>
<evidence type="ECO:0000256" key="3">
    <source>
        <dbReference type="ARBA" id="ARBA00022475"/>
    </source>
</evidence>
<dbReference type="STRING" id="104452.A0A0L7KQ60"/>
<evidence type="ECO:0000313" key="13">
    <source>
        <dbReference type="EMBL" id="KOB65427.1"/>
    </source>
</evidence>
<feature type="chain" id="PRO_5005572793" evidence="11">
    <location>
        <begin position="19"/>
        <end position="873"/>
    </location>
</feature>
<evidence type="ECO:0000256" key="4">
    <source>
        <dbReference type="ARBA" id="ARBA00022692"/>
    </source>
</evidence>
<evidence type="ECO:0000256" key="6">
    <source>
        <dbReference type="ARBA" id="ARBA00023053"/>
    </source>
</evidence>
<keyword evidence="3" id="KW-1003">Cell membrane</keyword>
<dbReference type="Proteomes" id="UP000037510">
    <property type="component" value="Unassembled WGS sequence"/>
</dbReference>
<evidence type="ECO:0000256" key="1">
    <source>
        <dbReference type="ARBA" id="ARBA00004651"/>
    </source>
</evidence>
<evidence type="ECO:0000256" key="2">
    <source>
        <dbReference type="ARBA" id="ARBA00022448"/>
    </source>
</evidence>
<keyword evidence="8 10" id="KW-0472">Membrane</keyword>
<feature type="transmembrane region" description="Helical" evidence="10">
    <location>
        <begin position="246"/>
        <end position="265"/>
    </location>
</feature>
<feature type="transmembrane region" description="Helical" evidence="10">
    <location>
        <begin position="414"/>
        <end position="435"/>
    </location>
</feature>
<keyword evidence="11" id="KW-0732">Signal</keyword>
<keyword evidence="5 10" id="KW-1133">Transmembrane helix</keyword>
<reference evidence="13 14" key="1">
    <citation type="journal article" date="2015" name="Genome Biol. Evol.">
        <title>The genome of winter moth (Operophtera brumata) provides a genomic perspective on sexual dimorphism and phenology.</title>
        <authorList>
            <person name="Derks M.F."/>
            <person name="Smit S."/>
            <person name="Salis L."/>
            <person name="Schijlen E."/>
            <person name="Bossers A."/>
            <person name="Mateman C."/>
            <person name="Pijl A.S."/>
            <person name="de Ridder D."/>
            <person name="Groenen M.A."/>
            <person name="Visser M.E."/>
            <person name="Megens H.J."/>
        </authorList>
    </citation>
    <scope>NUCLEOTIDE SEQUENCE [LARGE SCALE GENOMIC DNA]</scope>
    <source>
        <strain evidence="13">WM2013NL</strain>
        <tissue evidence="13">Head and thorax</tissue>
    </source>
</reference>
<evidence type="ECO:0000256" key="5">
    <source>
        <dbReference type="ARBA" id="ARBA00022989"/>
    </source>
</evidence>
<dbReference type="EMBL" id="JTDY01007155">
    <property type="protein sequence ID" value="KOB65427.1"/>
    <property type="molecule type" value="Genomic_DNA"/>
</dbReference>
<feature type="transmembrane region" description="Helical" evidence="10">
    <location>
        <begin position="828"/>
        <end position="849"/>
    </location>
</feature>
<dbReference type="GO" id="GO:0051453">
    <property type="term" value="P:regulation of intracellular pH"/>
    <property type="evidence" value="ECO:0007669"/>
    <property type="project" value="TreeGrafter"/>
</dbReference>
<keyword evidence="2" id="KW-0813">Transport</keyword>
<comment type="caution">
    <text evidence="13">The sequence shown here is derived from an EMBL/GenBank/DDBJ whole genome shotgun (WGS) entry which is preliminary data.</text>
</comment>
<feature type="transmembrane region" description="Helical" evidence="10">
    <location>
        <begin position="48"/>
        <end position="69"/>
    </location>
</feature>
<feature type="transmembrane region" description="Helical" evidence="10">
    <location>
        <begin position="296"/>
        <end position="314"/>
    </location>
</feature>
<name>A0A0L7KQ60_OPEBR</name>
<feature type="transmembrane region" description="Helical" evidence="10">
    <location>
        <begin position="107"/>
        <end position="134"/>
    </location>
</feature>
<keyword evidence="7" id="KW-0406">Ion transport</keyword>
<evidence type="ECO:0000256" key="9">
    <source>
        <dbReference type="ARBA" id="ARBA00023201"/>
    </source>
</evidence>
<dbReference type="Pfam" id="PF00999">
    <property type="entry name" value="Na_H_Exchanger"/>
    <property type="match status" value="1"/>
</dbReference>
<feature type="transmembrane region" description="Helical" evidence="10">
    <location>
        <begin position="326"/>
        <end position="351"/>
    </location>
</feature>
<evidence type="ECO:0000256" key="7">
    <source>
        <dbReference type="ARBA" id="ARBA00023065"/>
    </source>
</evidence>
<dbReference type="InterPro" id="IPR018422">
    <property type="entry name" value="Cation/H_exchanger_CPA1"/>
</dbReference>
<keyword evidence="14" id="KW-1185">Reference proteome</keyword>
<organism evidence="13 14">
    <name type="scientific">Operophtera brumata</name>
    <name type="common">Winter moth</name>
    <name type="synonym">Phalaena brumata</name>
    <dbReference type="NCBI Taxonomy" id="104452"/>
    <lineage>
        <taxon>Eukaryota</taxon>
        <taxon>Metazoa</taxon>
        <taxon>Ecdysozoa</taxon>
        <taxon>Arthropoda</taxon>
        <taxon>Hexapoda</taxon>
        <taxon>Insecta</taxon>
        <taxon>Pterygota</taxon>
        <taxon>Neoptera</taxon>
        <taxon>Endopterygota</taxon>
        <taxon>Lepidoptera</taxon>
        <taxon>Glossata</taxon>
        <taxon>Ditrysia</taxon>
        <taxon>Geometroidea</taxon>
        <taxon>Geometridae</taxon>
        <taxon>Larentiinae</taxon>
        <taxon>Operophtera</taxon>
    </lineage>
</organism>
<evidence type="ECO:0000313" key="14">
    <source>
        <dbReference type="Proteomes" id="UP000037510"/>
    </source>
</evidence>
<evidence type="ECO:0000256" key="10">
    <source>
        <dbReference type="SAM" id="Phobius"/>
    </source>
</evidence>
<feature type="domain" description="Cation/H+ exchanger transmembrane" evidence="12">
    <location>
        <begin position="72"/>
        <end position="420"/>
    </location>
</feature>
<dbReference type="GO" id="GO:0015385">
    <property type="term" value="F:sodium:proton antiporter activity"/>
    <property type="evidence" value="ECO:0007669"/>
    <property type="project" value="InterPro"/>
</dbReference>
<dbReference type="GO" id="GO:0005886">
    <property type="term" value="C:plasma membrane"/>
    <property type="evidence" value="ECO:0007669"/>
    <property type="project" value="UniProtKB-SubCell"/>
</dbReference>
<feature type="transmembrane region" description="Helical" evidence="10">
    <location>
        <begin position="363"/>
        <end position="384"/>
    </location>
</feature>
<feature type="transmembrane region" description="Helical" evidence="10">
    <location>
        <begin position="272"/>
        <end position="290"/>
    </location>
</feature>
<sequence>MAHLKTLFLLFSIATCQRTNPTTIEPILNNGSTTDPAIHFDDPHRPSLGYPTSLGFLFIFATLLVGVIVRAIMLWTELLCVPYRVIMFTIGGIMGFCAHKYPDFKPIVEICYIDVDILLITFLPTLIFSTSYSVDAHSFRKSFPQILLVGVLGATLTALITAFMAYYLIESTWNVPTALLFGIVCSPIYPVEVVKQLKEMSKGKHISVLLLGEGLIGDVTVMIEFTAAFGYLAMALSSASQISLLLLRYAGGGLLLGIVMGEIVGTLLSLTYYDLLCAVIVTFAGAYLTYYIGEKFFYVSGLLGTVIAGVIVSNKKSTVAGDVEHVVMHFWTILAHVANSLVFTMVGVVIFEKVSYVLSVRQVSLVFVTYTTIYCSRLLVYAALTPLLRSIGYGMSWQHCMACVWGGLRGPLSLCLALIIFIIQTAGLVILSLLLNATSMRKVLKILGLAEISLAKKANMTNCVKRVMMTRDRCISMLKMDKFLADANWDLVQEANQRVLKAMKISYWRQYEHGKISKDGVRLLVQAVEAAADSDGAKINLDQLGTLWRPKRVLKAMKISYWRQYEHGKISKDGVRLLVQAVEAAADSDVAKINLDQLGTLWRPKRVLKAMKISYWRQYEHGKISKDGVRLLVQAVEAAADSDGAKINLDQLGTLWRPKRVLKAMKISYWRQYEHGKISKAESRLLTPLAGAAAMLSSPPSDDARRRMRFGCVASWSPCWLRTSPESRPLTPLAGAAAMLSSPPSDDARRRMRFGCVTILAPDVTGVQTPHSACRRRCHALITTAHAVWLRRKLVTMLAPDVAGVQTPHSACRRRCHVLITTVWFDGFIYLMILFNTPVILCELACLFFPRAWPQESMRTAKEALKSIDYTTQ</sequence>
<dbReference type="GO" id="GO:0015386">
    <property type="term" value="F:potassium:proton antiporter activity"/>
    <property type="evidence" value="ECO:0007669"/>
    <property type="project" value="TreeGrafter"/>
</dbReference>
<evidence type="ECO:0000259" key="12">
    <source>
        <dbReference type="Pfam" id="PF00999"/>
    </source>
</evidence>
<dbReference type="PANTHER" id="PTHR10110:SF86">
    <property type="entry name" value="SODIUM_HYDROGEN EXCHANGER 7"/>
    <property type="match status" value="1"/>
</dbReference>
<dbReference type="GO" id="GO:0098719">
    <property type="term" value="P:sodium ion import across plasma membrane"/>
    <property type="evidence" value="ECO:0007669"/>
    <property type="project" value="TreeGrafter"/>
</dbReference>
<feature type="signal peptide" evidence="11">
    <location>
        <begin position="1"/>
        <end position="18"/>
    </location>
</feature>
<evidence type="ECO:0000256" key="11">
    <source>
        <dbReference type="SAM" id="SignalP"/>
    </source>
</evidence>